<reference evidence="1 2" key="1">
    <citation type="submission" date="2015-07" db="EMBL/GenBank/DDBJ databases">
        <title>Draft genome of Enhydrobacter aerosaccus.</title>
        <authorList>
            <person name="Wang X."/>
        </authorList>
    </citation>
    <scope>NUCLEOTIDE SEQUENCE [LARGE SCALE GENOMIC DNA]</scope>
    <source>
        <strain evidence="1 2">CGMCC9176</strain>
    </source>
</reference>
<gene>
    <name evidence="1" type="ORF">AFK20_12185</name>
</gene>
<comment type="caution">
    <text evidence="1">The sequence shown here is derived from an EMBL/GenBank/DDBJ whole genome shotgun (WGS) entry which is preliminary data.</text>
</comment>
<dbReference type="Proteomes" id="UP000053900">
    <property type="component" value="Unassembled WGS sequence"/>
</dbReference>
<evidence type="ECO:0000313" key="2">
    <source>
        <dbReference type="Proteomes" id="UP000053900"/>
    </source>
</evidence>
<evidence type="ECO:0000313" key="1">
    <source>
        <dbReference type="EMBL" id="KND17697.1"/>
    </source>
</evidence>
<protein>
    <submittedName>
        <fullName evidence="1">Uncharacterized protein</fullName>
    </submittedName>
</protein>
<organism evidence="1 2">
    <name type="scientific">Enhydrobacter aerosaccus</name>
    <dbReference type="NCBI Taxonomy" id="225324"/>
    <lineage>
        <taxon>Bacteria</taxon>
        <taxon>Pseudomonadati</taxon>
        <taxon>Pseudomonadota</taxon>
        <taxon>Alphaproteobacteria</taxon>
        <taxon>Hyphomicrobiales</taxon>
        <taxon>Enhydrobacter</taxon>
    </lineage>
</organism>
<keyword evidence="2" id="KW-1185">Reference proteome</keyword>
<dbReference type="EMBL" id="LGSW01000019">
    <property type="protein sequence ID" value="KND17697.1"/>
    <property type="molecule type" value="Genomic_DNA"/>
</dbReference>
<name>A0ABR5IJ67_9HYPH</name>
<proteinExistence type="predicted"/>
<sequence>MSDSRFNRVKKNTDFVHDVNSDTKAVVSETITTKNNRATLTITPNTLSAKERSRVKHGRTLTIPFFVEEIELIERAVEKLSQSDTSTTNFMRQTLLDKCLAVLGESEYNSINDVKRNVIKGKK</sequence>
<accession>A0ABR5IJ67</accession>